<evidence type="ECO:0000313" key="2">
    <source>
        <dbReference type="EMBL" id="QDB80700.1"/>
    </source>
</evidence>
<evidence type="ECO:0000259" key="1">
    <source>
        <dbReference type="Pfam" id="PF03372"/>
    </source>
</evidence>
<dbReference type="InterPro" id="IPR036691">
    <property type="entry name" value="Endo/exonu/phosph_ase_sf"/>
</dbReference>
<dbReference type="EMBL" id="CP040899">
    <property type="protein sequence ID" value="QDB80700.1"/>
    <property type="molecule type" value="Genomic_DNA"/>
</dbReference>
<keyword evidence="2" id="KW-0255">Endonuclease</keyword>
<feature type="domain" description="Endonuclease/exonuclease/phosphatase" evidence="1">
    <location>
        <begin position="9"/>
        <end position="249"/>
    </location>
</feature>
<dbReference type="InterPro" id="IPR051916">
    <property type="entry name" value="GPI-anchor_lipid_remodeler"/>
</dbReference>
<keyword evidence="2" id="KW-0378">Hydrolase</keyword>
<dbReference type="InterPro" id="IPR005135">
    <property type="entry name" value="Endo/exonuclease/phosphatase"/>
</dbReference>
<dbReference type="Pfam" id="PF03372">
    <property type="entry name" value="Exo_endo_phos"/>
    <property type="match status" value="1"/>
</dbReference>
<dbReference type="SUPFAM" id="SSF56219">
    <property type="entry name" value="DNase I-like"/>
    <property type="match status" value="1"/>
</dbReference>
<protein>
    <submittedName>
        <fullName evidence="2">Endonuclease</fullName>
    </submittedName>
</protein>
<gene>
    <name evidence="2" type="ORF">FE251_05410</name>
</gene>
<name>A0ABX5VQZ7_9MICO</name>
<dbReference type="Gene3D" id="3.60.10.10">
    <property type="entry name" value="Endonuclease/exonuclease/phosphatase"/>
    <property type="match status" value="1"/>
</dbReference>
<reference evidence="2 3" key="1">
    <citation type="submission" date="2019-05" db="EMBL/GenBank/DDBJ databases">
        <title>Georgenia *** sp. nov., and Georgenia *** sp. nov., isolated from the intestinal contents of plateau pika (Ochotona curzoniae) in the Qinghai-Tibet plateau of China.</title>
        <authorList>
            <person name="Tian Z."/>
        </authorList>
    </citation>
    <scope>NUCLEOTIDE SEQUENCE [LARGE SCALE GENOMIC DNA]</scope>
    <source>
        <strain evidence="2 3">Z294</strain>
    </source>
</reference>
<dbReference type="PANTHER" id="PTHR14859">
    <property type="entry name" value="CALCOFLUOR WHITE HYPERSENSITIVE PROTEIN PRECURSOR"/>
    <property type="match status" value="1"/>
</dbReference>
<evidence type="ECO:0000313" key="3">
    <source>
        <dbReference type="Proteomes" id="UP000313948"/>
    </source>
</evidence>
<proteinExistence type="predicted"/>
<keyword evidence="3" id="KW-1185">Reference proteome</keyword>
<keyword evidence="2" id="KW-0540">Nuclease</keyword>
<dbReference type="GO" id="GO:0004519">
    <property type="term" value="F:endonuclease activity"/>
    <property type="evidence" value="ECO:0007669"/>
    <property type="project" value="UniProtKB-KW"/>
</dbReference>
<sequence length="259" mass="27768">MPGLTRLTTWNVFHGRGPDGRVDATRFARAVASLRADVLALQEVDRGQPRSGRLDVAALAAEAAGAARWRFVPAVIGEPGFEWRPALAADEDASDDAYGIALLSRLPVESWHVLRLAPAPFVRLPVPVPGGGVMLLRDEPRVVLAARVHTPAGPLTVASTHLSFVPGVNAVQLRRTAAWLRTLPGPAVLLGDLNLPGGLARRASGMRLLVRGVTYPSPRPRLQLDHALGQGTLPPVRRTFVRRQDVSDHLALGLDLATE</sequence>
<dbReference type="PANTHER" id="PTHR14859:SF1">
    <property type="entry name" value="PGAP2-INTERACTING PROTEIN"/>
    <property type="match status" value="1"/>
</dbReference>
<dbReference type="Proteomes" id="UP000313948">
    <property type="component" value="Chromosome"/>
</dbReference>
<organism evidence="2 3">
    <name type="scientific">Georgenia wutianyii</name>
    <dbReference type="NCBI Taxonomy" id="2585135"/>
    <lineage>
        <taxon>Bacteria</taxon>
        <taxon>Bacillati</taxon>
        <taxon>Actinomycetota</taxon>
        <taxon>Actinomycetes</taxon>
        <taxon>Micrococcales</taxon>
        <taxon>Bogoriellaceae</taxon>
        <taxon>Georgenia</taxon>
    </lineage>
</organism>
<accession>A0ABX5VQZ7</accession>